<gene>
    <name evidence="3" type="ORF">DFH08DRAFT_849553</name>
</gene>
<name>A0AAD7AED2_9AGAR</name>
<dbReference type="AlphaFoldDB" id="A0AAD7AED2"/>
<evidence type="ECO:0000313" key="4">
    <source>
        <dbReference type="Proteomes" id="UP001218218"/>
    </source>
</evidence>
<dbReference type="InterPro" id="IPR023631">
    <property type="entry name" value="Amidase_dom"/>
</dbReference>
<comment type="caution">
    <text evidence="3">The sequence shown here is derived from an EMBL/GenBank/DDBJ whole genome shotgun (WGS) entry which is preliminary data.</text>
</comment>
<accession>A0AAD7AED2</accession>
<sequence>MAAVRGWLSFALIVFCAHLVHSFSLPSRGLLFGSRQKLETRAAALPDLYEATLAQLQAGLDASQFTSVHLVKAYLARIQEVNLKGPALRAVIETNAFALTQAAVLDAERKITGKRSMLHGIPILIKDNIATIATEGMNTTAGSFALLGSVVPGDSGVVKRLRAAGAIILGKTNMSEFAGLRGNNGWSGRGGQTTSPYYPQANPCGSSSGSAVGAAIGLAAVTVGTETDGSIICPSSNNNIAGIKPTVGLTSRAGVVPLSQHQDTVGPLARSLTDAAIVLSIIAGKDSNDNFTSAQPSVVPDFTKSLNAKALAGKRIGVPRKVFLDNSVTGNDPSVNAAFTQALATLRALGATIVDPADLPSAEDYVTSYNETIVEAVDFKTQFAQYTAALRSNPSGVHTLDDLIAFNDANPSLEEPAGHEDQSLLIEAELLIGGQDATYYAALAADKDIGSTRGIDFVLKNFGLDALVLPAPGVNNPIGGGAGYTAGMAAIVGYPAVTVPMGFYPSTVSATSFSPGTVYPAPGVPFGLTFIGTAFSESTLIGFGYAYEQKTQTRLSRKAFAAAIPTTQLKDVMP</sequence>
<keyword evidence="1" id="KW-0732">Signal</keyword>
<dbReference type="Pfam" id="PF01425">
    <property type="entry name" value="Amidase"/>
    <property type="match status" value="1"/>
</dbReference>
<feature type="domain" description="Amidase" evidence="2">
    <location>
        <begin position="70"/>
        <end position="540"/>
    </location>
</feature>
<keyword evidence="4" id="KW-1185">Reference proteome</keyword>
<feature type="chain" id="PRO_5042118773" evidence="1">
    <location>
        <begin position="23"/>
        <end position="574"/>
    </location>
</feature>
<dbReference type="Proteomes" id="UP001218218">
    <property type="component" value="Unassembled WGS sequence"/>
</dbReference>
<proteinExistence type="predicted"/>
<dbReference type="InterPro" id="IPR036928">
    <property type="entry name" value="AS_sf"/>
</dbReference>
<feature type="signal peptide" evidence="1">
    <location>
        <begin position="1"/>
        <end position="22"/>
    </location>
</feature>
<dbReference type="EMBL" id="JARIHO010000008">
    <property type="protein sequence ID" value="KAJ7356621.1"/>
    <property type="molecule type" value="Genomic_DNA"/>
</dbReference>
<evidence type="ECO:0000259" key="2">
    <source>
        <dbReference type="Pfam" id="PF01425"/>
    </source>
</evidence>
<evidence type="ECO:0000256" key="1">
    <source>
        <dbReference type="SAM" id="SignalP"/>
    </source>
</evidence>
<protein>
    <submittedName>
        <fullName evidence="3">Amidase signature enzyme</fullName>
    </submittedName>
</protein>
<evidence type="ECO:0000313" key="3">
    <source>
        <dbReference type="EMBL" id="KAJ7356621.1"/>
    </source>
</evidence>
<dbReference type="SUPFAM" id="SSF75304">
    <property type="entry name" value="Amidase signature (AS) enzymes"/>
    <property type="match status" value="1"/>
</dbReference>
<reference evidence="3" key="1">
    <citation type="submission" date="2023-03" db="EMBL/GenBank/DDBJ databases">
        <title>Massive genome expansion in bonnet fungi (Mycena s.s.) driven by repeated elements and novel gene families across ecological guilds.</title>
        <authorList>
            <consortium name="Lawrence Berkeley National Laboratory"/>
            <person name="Harder C.B."/>
            <person name="Miyauchi S."/>
            <person name="Viragh M."/>
            <person name="Kuo A."/>
            <person name="Thoen E."/>
            <person name="Andreopoulos B."/>
            <person name="Lu D."/>
            <person name="Skrede I."/>
            <person name="Drula E."/>
            <person name="Henrissat B."/>
            <person name="Morin E."/>
            <person name="Kohler A."/>
            <person name="Barry K."/>
            <person name="LaButti K."/>
            <person name="Morin E."/>
            <person name="Salamov A."/>
            <person name="Lipzen A."/>
            <person name="Mereny Z."/>
            <person name="Hegedus B."/>
            <person name="Baldrian P."/>
            <person name="Stursova M."/>
            <person name="Weitz H."/>
            <person name="Taylor A."/>
            <person name="Grigoriev I.V."/>
            <person name="Nagy L.G."/>
            <person name="Martin F."/>
            <person name="Kauserud H."/>
        </authorList>
    </citation>
    <scope>NUCLEOTIDE SEQUENCE</scope>
    <source>
        <strain evidence="3">CBHHK002</strain>
    </source>
</reference>
<dbReference type="PANTHER" id="PTHR42678:SF34">
    <property type="entry name" value="OS04G0183300 PROTEIN"/>
    <property type="match status" value="1"/>
</dbReference>
<organism evidence="3 4">
    <name type="scientific">Mycena albidolilacea</name>
    <dbReference type="NCBI Taxonomy" id="1033008"/>
    <lineage>
        <taxon>Eukaryota</taxon>
        <taxon>Fungi</taxon>
        <taxon>Dikarya</taxon>
        <taxon>Basidiomycota</taxon>
        <taxon>Agaricomycotina</taxon>
        <taxon>Agaricomycetes</taxon>
        <taxon>Agaricomycetidae</taxon>
        <taxon>Agaricales</taxon>
        <taxon>Marasmiineae</taxon>
        <taxon>Mycenaceae</taxon>
        <taxon>Mycena</taxon>
    </lineage>
</organism>
<dbReference type="Gene3D" id="3.90.1300.10">
    <property type="entry name" value="Amidase signature (AS) domain"/>
    <property type="match status" value="1"/>
</dbReference>
<dbReference type="PANTHER" id="PTHR42678">
    <property type="entry name" value="AMIDASE"/>
    <property type="match status" value="1"/>
</dbReference>